<organism evidence="3 4">
    <name type="scientific">Agromyces neolithicus</name>
    <dbReference type="NCBI Taxonomy" id="269420"/>
    <lineage>
        <taxon>Bacteria</taxon>
        <taxon>Bacillati</taxon>
        <taxon>Actinomycetota</taxon>
        <taxon>Actinomycetes</taxon>
        <taxon>Micrococcales</taxon>
        <taxon>Microbacteriaceae</taxon>
        <taxon>Agromyces</taxon>
    </lineage>
</organism>
<dbReference type="Gene3D" id="3.40.50.300">
    <property type="entry name" value="P-loop containing nucleotide triphosphate hydrolases"/>
    <property type="match status" value="2"/>
</dbReference>
<evidence type="ECO:0000313" key="4">
    <source>
        <dbReference type="Proteomes" id="UP001500002"/>
    </source>
</evidence>
<sequence length="1610" mass="176029">MRELLDDAAYDAASRTTINAHYTDPAYVAEVWAALDRLGFDGGTVLEPGSGAGTFIGMAPASAQMVGVELDGTTAAIARGLYPNADIRTESFAETRMPRGHFDAVVGNVPFESVALHDPLHNAGGHSMHNHFIIKSLALTRPGGVVAVLTSSFTMDATNPSARREMNGMADLVGAVRLPSGAHRRAAGTEALTDLLIFRRREPGIPPRDVAWETVTAQQVDGKVIKTNTYFNIHPDHVLGELHVGQGMYGGETVSVRADDLAATPERLHGALRDITSRAIERGDVFTKASAAAVQERAAAAAAQTSLWDGTIVAAGAEFKIAHGGMLRDFAVPKTQAVELRALLSLRDGSRALLDAEARSLDDTRELDTQRAALLAEYRGYVAKFGPINRFTTRGTGRFEPVLDEMTGEVVIDPQTGQPARGEERLARITPRAIATFKQDPQSALVRALERFDETEQTSAPASLLLQRVVVPRPAKQGAETPAEAIALSLDETGRVDLEVVAHLLGVDAEEARAQLGTLVYEDPTSGELVHAPEYLSGEVRTKLDAAAAAAETDARFTVNVEALQAVIPDPIGIEQIEARLGSVWISPEIHEQFLRELLNDRSIRVENPMPGAWEVRGYRAGVLATDEWGTMRRPAADIAQAVMEQRRIEVHDEVETSEGKKRKVLNPVETTAAQEKADALQTRFSEWVWEDPARAAELSDVYNRRFNSIVLRDYSQAGDYLTLPGLAATFTLRPHQRAAVARMIAEPAVGLFHQVGAGKTLEMIVGATEMRRMGLINKPAIVVPNHMLEQFSREWLQAYPQARILAASTNELTGDKRRLFVARAAANDWDGIVLTQSAFKKIGISPDFQAEYINGQISEMRAALVEAKEADAMSVKRIEKRILSLEERQKKMLAIERDHGVSFEDMGIDYLVVDEAHMYKNLATASNIQDAGIEGSQQASDLHMKLEYLRGRHGDRVATMATATPLANSVTEAYVMQRYLRPDLLEAAGVTSFDGWAATFGSQVTEMEMGPAGGFRLKTRFARFQNVPEMLRMWHTFADVKTGEDLKLPVPLIRERPSDGKREIETIVLDPTPELEEYIGQIADRAEAVQNRTVTADEDNMLWIAGDGRKAALDLRLIDQFSEQSGVVKLDAVATQIVQEWERTRNNEYRDEVSGQTSPIRGGMQMVFSDLGTPNDKRWDAYHELKAKLVEAGMPSDSIRFIHEAKDDKAKGRLFAAARAGHVSVLIGSTGKMGVGTNVQARITALHHIDCPWRPADLEQRDGRGIRQGNQNAEVGIYRYVVERSFDAYSWQTVGRKAKFIAQIMRGRLDTREIEDIGDTALSAAEAKALASGNPLVLDKANADSEFQKLRRQETAHHRAQAALRHRAQNARESIGVHEHMLTALRIAAGRTVDVSGDAFRMVVDGRSYDSRQDAATAIAAWAERSELAIIRANSEHPLTLGTIAGHTITVRAERVTVEWKTDVRAHLALEGVPYSGGNVRFDELGAGTIGLVRTLENKTTAIARNISESETRIARSVGEAEEAEARLGKAFPHAEALKAAQQRVADVDAALAASNKPTDEVPSEPAPAQRSLLSASFPSGPTTAGVSTPTTRNTHAPSKPYERAEIER</sequence>
<dbReference type="PANTHER" id="PTHR41313">
    <property type="entry name" value="ADENINE-SPECIFIC METHYLTRANSFERASE"/>
    <property type="match status" value="1"/>
</dbReference>
<dbReference type="PANTHER" id="PTHR41313:SF1">
    <property type="entry name" value="DNA METHYLASE ADENINE-SPECIFIC DOMAIN-CONTAINING PROTEIN"/>
    <property type="match status" value="1"/>
</dbReference>
<dbReference type="InterPro" id="IPR029063">
    <property type="entry name" value="SAM-dependent_MTases_sf"/>
</dbReference>
<dbReference type="Gene3D" id="3.40.50.150">
    <property type="entry name" value="Vaccinia Virus protein VP39"/>
    <property type="match status" value="1"/>
</dbReference>
<comment type="caution">
    <text evidence="3">The sequence shown here is derived from an EMBL/GenBank/DDBJ whole genome shotgun (WGS) entry which is preliminary data.</text>
</comment>
<proteinExistence type="predicted"/>
<evidence type="ECO:0000259" key="2">
    <source>
        <dbReference type="SMART" id="SM00487"/>
    </source>
</evidence>
<dbReference type="PRINTS" id="PR00507">
    <property type="entry name" value="N12N6MTFRASE"/>
</dbReference>
<feature type="region of interest" description="Disordered" evidence="1">
    <location>
        <begin position="1555"/>
        <end position="1610"/>
    </location>
</feature>
<dbReference type="InterPro" id="IPR014001">
    <property type="entry name" value="Helicase_ATP-bd"/>
</dbReference>
<protein>
    <recommendedName>
        <fullName evidence="2">Helicase ATP-binding domain-containing protein</fullName>
    </recommendedName>
</protein>
<feature type="compositionally biased region" description="Polar residues" evidence="1">
    <location>
        <begin position="1573"/>
        <end position="1598"/>
    </location>
</feature>
<name>A0ABN2MDR5_9MICO</name>
<evidence type="ECO:0000256" key="1">
    <source>
        <dbReference type="SAM" id="MobiDB-lite"/>
    </source>
</evidence>
<dbReference type="SUPFAM" id="SSF53335">
    <property type="entry name" value="S-adenosyl-L-methionine-dependent methyltransferases"/>
    <property type="match status" value="1"/>
</dbReference>
<dbReference type="SUPFAM" id="SSF52540">
    <property type="entry name" value="P-loop containing nucleoside triphosphate hydrolases"/>
    <property type="match status" value="2"/>
</dbReference>
<evidence type="ECO:0000313" key="3">
    <source>
        <dbReference type="EMBL" id="GAA1821751.1"/>
    </source>
</evidence>
<dbReference type="RefSeq" id="WP_344298084.1">
    <property type="nucleotide sequence ID" value="NZ_BAAANJ010000035.1"/>
</dbReference>
<dbReference type="InterPro" id="IPR027417">
    <property type="entry name" value="P-loop_NTPase"/>
</dbReference>
<keyword evidence="4" id="KW-1185">Reference proteome</keyword>
<dbReference type="SMART" id="SM00487">
    <property type="entry name" value="DEXDc"/>
    <property type="match status" value="1"/>
</dbReference>
<accession>A0ABN2MDR5</accession>
<dbReference type="EMBL" id="BAAANJ010000035">
    <property type="protein sequence ID" value="GAA1821751.1"/>
    <property type="molecule type" value="Genomic_DNA"/>
</dbReference>
<dbReference type="CDD" id="cd02440">
    <property type="entry name" value="AdoMet_MTases"/>
    <property type="match status" value="1"/>
</dbReference>
<feature type="domain" description="Helicase ATP-binding" evidence="2">
    <location>
        <begin position="729"/>
        <end position="994"/>
    </location>
</feature>
<reference evidence="3 4" key="1">
    <citation type="journal article" date="2019" name="Int. J. Syst. Evol. Microbiol.">
        <title>The Global Catalogue of Microorganisms (GCM) 10K type strain sequencing project: providing services to taxonomists for standard genome sequencing and annotation.</title>
        <authorList>
            <consortium name="The Broad Institute Genomics Platform"/>
            <consortium name="The Broad Institute Genome Sequencing Center for Infectious Disease"/>
            <person name="Wu L."/>
            <person name="Ma J."/>
        </authorList>
    </citation>
    <scope>NUCLEOTIDE SEQUENCE [LARGE SCALE GENOMIC DNA]</scope>
    <source>
        <strain evidence="3 4">JCM 14322</strain>
    </source>
</reference>
<dbReference type="Proteomes" id="UP001500002">
    <property type="component" value="Unassembled WGS sequence"/>
</dbReference>
<gene>
    <name evidence="3" type="ORF">GCM10009749_35460</name>
</gene>
<dbReference type="InterPro" id="IPR052933">
    <property type="entry name" value="DNA_Protect_Modify"/>
</dbReference>